<comment type="caution">
    <text evidence="1">The sequence shown here is derived from an EMBL/GenBank/DDBJ whole genome shotgun (WGS) entry which is preliminary data.</text>
</comment>
<dbReference type="AlphaFoldDB" id="A0AAV7VDX9"/>
<organism evidence="1 2">
    <name type="scientific">Pleurodeles waltl</name>
    <name type="common">Iberian ribbed newt</name>
    <dbReference type="NCBI Taxonomy" id="8319"/>
    <lineage>
        <taxon>Eukaryota</taxon>
        <taxon>Metazoa</taxon>
        <taxon>Chordata</taxon>
        <taxon>Craniata</taxon>
        <taxon>Vertebrata</taxon>
        <taxon>Euteleostomi</taxon>
        <taxon>Amphibia</taxon>
        <taxon>Batrachia</taxon>
        <taxon>Caudata</taxon>
        <taxon>Salamandroidea</taxon>
        <taxon>Salamandridae</taxon>
        <taxon>Pleurodelinae</taxon>
        <taxon>Pleurodeles</taxon>
    </lineage>
</organism>
<dbReference type="EMBL" id="JANPWB010000003">
    <property type="protein sequence ID" value="KAJ1199513.1"/>
    <property type="molecule type" value="Genomic_DNA"/>
</dbReference>
<accession>A0AAV7VDX9</accession>
<gene>
    <name evidence="1" type="ORF">NDU88_003347</name>
</gene>
<name>A0AAV7VDX9_PLEWA</name>
<keyword evidence="2" id="KW-1185">Reference proteome</keyword>
<protein>
    <submittedName>
        <fullName evidence="1">Uncharacterized protein</fullName>
    </submittedName>
</protein>
<evidence type="ECO:0000313" key="1">
    <source>
        <dbReference type="EMBL" id="KAJ1199513.1"/>
    </source>
</evidence>
<sequence length="189" mass="20644">MAHFNAPAPTKWIWAGARPSLWACPTSGSTEPPDLLEGRVRCTSPHRPCECSCRTPTARGVSPTDDGGLHDLPGWASYGLTYLRCTPELLGDPCPEGPELLGRISGDSETRVTASYPQRAAPIRQPILPFTGVPCFGSLHIVLTAHVPQTPGGIFICMCTQRGDGLLRRGEQNCWKRPDAGDYWTILYW</sequence>
<reference evidence="1" key="1">
    <citation type="journal article" date="2022" name="bioRxiv">
        <title>Sequencing and chromosome-scale assembly of the giantPleurodeles waltlgenome.</title>
        <authorList>
            <person name="Brown T."/>
            <person name="Elewa A."/>
            <person name="Iarovenko S."/>
            <person name="Subramanian E."/>
            <person name="Araus A.J."/>
            <person name="Petzold A."/>
            <person name="Susuki M."/>
            <person name="Suzuki K.-i.T."/>
            <person name="Hayashi T."/>
            <person name="Toyoda A."/>
            <person name="Oliveira C."/>
            <person name="Osipova E."/>
            <person name="Leigh N.D."/>
            <person name="Simon A."/>
            <person name="Yun M.H."/>
        </authorList>
    </citation>
    <scope>NUCLEOTIDE SEQUENCE</scope>
    <source>
        <strain evidence="1">20211129_DDA</strain>
        <tissue evidence="1">Liver</tissue>
    </source>
</reference>
<dbReference type="Proteomes" id="UP001066276">
    <property type="component" value="Chromosome 2_1"/>
</dbReference>
<proteinExistence type="predicted"/>
<evidence type="ECO:0000313" key="2">
    <source>
        <dbReference type="Proteomes" id="UP001066276"/>
    </source>
</evidence>